<sequence length="334" mass="37504">MSSVTAKYLPMIDIGINLVDGMFSGVYHGHVKHPGDVESVLARAVAVGVKCLLITAGTVEESKSAIELCRKYNSDGLQCFCTVGCHPTRCNEFANEPENYFNVLRSLIFENTVRKEGGCVAAVGELGLDYDRVSFCEKDVQMTYFVKQLELAEEFQLPLFIHDRNTGDDLFTVLQRHRQRFPGGVVHSFTGTQGELNKLLSLDLYIGINGCSLKTEENLAVAGAVPLDRLMIETDGPWCEIRNTHASHRLLQRAAERGESVADSLLAQFPICRKEKFVDGSVVKSRCEPCHLIRVLEILYELHRESVENIESLAHRIYNNTRQLFPFRPCHPDE</sequence>
<comment type="similarity">
    <text evidence="1">Belongs to the metallo-dependent hydrolases superfamily. TatD-type hydrolase family.</text>
</comment>
<feature type="binding site" evidence="5">
    <location>
        <position position="187"/>
    </location>
    <ligand>
        <name>a divalent metal cation</name>
        <dbReference type="ChEBI" id="CHEBI:60240"/>
        <label>2</label>
    </ligand>
</feature>
<dbReference type="Pfam" id="PF01026">
    <property type="entry name" value="TatD_DNase"/>
    <property type="match status" value="1"/>
</dbReference>
<dbReference type="Proteomes" id="UP000195570">
    <property type="component" value="Unassembled WGS sequence"/>
</dbReference>
<evidence type="ECO:0000256" key="5">
    <source>
        <dbReference type="PIRSR" id="PIRSR005902-1"/>
    </source>
</evidence>
<accession>A0A1G4HYA0</accession>
<dbReference type="InterPro" id="IPR032466">
    <property type="entry name" value="Metal_Hydrolase"/>
</dbReference>
<dbReference type="PROSITE" id="PS01090">
    <property type="entry name" value="TATD_2"/>
    <property type="match status" value="1"/>
</dbReference>
<protein>
    <submittedName>
        <fullName evidence="6">TatD related deoxyribonuclease, putative</fullName>
    </submittedName>
</protein>
<feature type="binding site" evidence="5">
    <location>
        <position position="28"/>
    </location>
    <ligand>
        <name>a divalent metal cation</name>
        <dbReference type="ChEBI" id="CHEBI:60240"/>
        <label>1</label>
    </ligand>
</feature>
<feature type="binding site" evidence="5">
    <location>
        <position position="125"/>
    </location>
    <ligand>
        <name>a divalent metal cation</name>
        <dbReference type="ChEBI" id="CHEBI:60240"/>
        <label>1</label>
    </ligand>
</feature>
<proteinExistence type="inferred from homology"/>
<dbReference type="InterPro" id="IPR018228">
    <property type="entry name" value="DNase_TatD-rel_CS"/>
</dbReference>
<evidence type="ECO:0000256" key="3">
    <source>
        <dbReference type="ARBA" id="ARBA00022723"/>
    </source>
</evidence>
<dbReference type="PANTHER" id="PTHR10060">
    <property type="entry name" value="TATD FAMILY DEOXYRIBONUCLEASE"/>
    <property type="match status" value="1"/>
</dbReference>
<dbReference type="PROSITE" id="PS01091">
    <property type="entry name" value="TATD_3"/>
    <property type="match status" value="1"/>
</dbReference>
<dbReference type="InterPro" id="IPR050891">
    <property type="entry name" value="TatD-type_Hydrolase"/>
</dbReference>
<dbReference type="EMBL" id="CZPT02000030">
    <property type="protein sequence ID" value="SCU64276.1"/>
    <property type="molecule type" value="Genomic_DNA"/>
</dbReference>
<dbReference type="GO" id="GO:0046872">
    <property type="term" value="F:metal ion binding"/>
    <property type="evidence" value="ECO:0007669"/>
    <property type="project" value="UniProtKB-KW"/>
</dbReference>
<keyword evidence="3 5" id="KW-0479">Metal-binding</keyword>
<dbReference type="PIRSF" id="PIRSF005902">
    <property type="entry name" value="DNase_TatD"/>
    <property type="match status" value="1"/>
</dbReference>
<evidence type="ECO:0000256" key="1">
    <source>
        <dbReference type="ARBA" id="ARBA00009275"/>
    </source>
</evidence>
<feature type="binding site" evidence="5">
    <location>
        <position position="30"/>
    </location>
    <ligand>
        <name>a divalent metal cation</name>
        <dbReference type="ChEBI" id="CHEBI:60240"/>
        <label>1</label>
    </ligand>
</feature>
<evidence type="ECO:0000256" key="4">
    <source>
        <dbReference type="ARBA" id="ARBA00022801"/>
    </source>
</evidence>
<dbReference type="InterPro" id="IPR001130">
    <property type="entry name" value="TatD-like"/>
</dbReference>
<dbReference type="FunFam" id="3.20.20.140:FF:000040">
    <property type="entry name" value="Putative tatD related deoxyribonuclease"/>
    <property type="match status" value="1"/>
</dbReference>
<dbReference type="Gene3D" id="3.20.20.140">
    <property type="entry name" value="Metal-dependent hydrolases"/>
    <property type="match status" value="1"/>
</dbReference>
<gene>
    <name evidence="6" type="ORF">TEOVI_000581900</name>
</gene>
<keyword evidence="7" id="KW-1185">Reference proteome</keyword>
<dbReference type="GO" id="GO:0008296">
    <property type="term" value="F:3'-5'-DNA exonuclease activity"/>
    <property type="evidence" value="ECO:0007669"/>
    <property type="project" value="TreeGrafter"/>
</dbReference>
<name>A0A1G4HYA0_TRYEQ</name>
<dbReference type="VEuPathDB" id="TriTrypDB:TEOVI_000581900"/>
<evidence type="ECO:0000313" key="6">
    <source>
        <dbReference type="EMBL" id="SCU64276.1"/>
    </source>
</evidence>
<keyword evidence="2" id="KW-0540">Nuclease</keyword>
<feature type="binding site" evidence="5">
    <location>
        <position position="162"/>
    </location>
    <ligand>
        <name>a divalent metal cation</name>
        <dbReference type="ChEBI" id="CHEBI:60240"/>
        <label>2</label>
    </ligand>
</feature>
<evidence type="ECO:0000313" key="7">
    <source>
        <dbReference type="Proteomes" id="UP000195570"/>
    </source>
</evidence>
<dbReference type="PANTHER" id="PTHR10060:SF15">
    <property type="entry name" value="DEOXYRIBONUCLEASE TATDN1"/>
    <property type="match status" value="1"/>
</dbReference>
<feature type="binding site" evidence="5">
    <location>
        <position position="235"/>
    </location>
    <ligand>
        <name>a divalent metal cation</name>
        <dbReference type="ChEBI" id="CHEBI:60240"/>
        <label>1</label>
    </ligand>
</feature>
<keyword evidence="4" id="KW-0378">Hydrolase</keyword>
<dbReference type="CDD" id="cd01310">
    <property type="entry name" value="TatD_DNAse"/>
    <property type="match status" value="1"/>
</dbReference>
<dbReference type="AlphaFoldDB" id="A0A1G4HYA0"/>
<comment type="caution">
    <text evidence="6">The sequence shown here is derived from an EMBL/GenBank/DDBJ whole genome shotgun (WGS) entry which is preliminary data.</text>
</comment>
<dbReference type="GeneID" id="92379758"/>
<organism evidence="6 7">
    <name type="scientific">Trypanosoma equiperdum</name>
    <dbReference type="NCBI Taxonomy" id="5694"/>
    <lineage>
        <taxon>Eukaryota</taxon>
        <taxon>Discoba</taxon>
        <taxon>Euglenozoa</taxon>
        <taxon>Kinetoplastea</taxon>
        <taxon>Metakinetoplastina</taxon>
        <taxon>Trypanosomatida</taxon>
        <taxon>Trypanosomatidae</taxon>
        <taxon>Trypanosoma</taxon>
    </lineage>
</organism>
<reference evidence="6" key="1">
    <citation type="submission" date="2016-09" db="EMBL/GenBank/DDBJ databases">
        <authorList>
            <person name="Hebert L."/>
            <person name="Moumen B."/>
        </authorList>
    </citation>
    <scope>NUCLEOTIDE SEQUENCE [LARGE SCALE GENOMIC DNA]</scope>
    <source>
        <strain evidence="6">OVI</strain>
    </source>
</reference>
<dbReference type="RefSeq" id="XP_067076058.1">
    <property type="nucleotide sequence ID" value="XM_067219957.1"/>
</dbReference>
<dbReference type="SUPFAM" id="SSF51556">
    <property type="entry name" value="Metallo-dependent hydrolases"/>
    <property type="match status" value="1"/>
</dbReference>
<dbReference type="GO" id="GO:0005829">
    <property type="term" value="C:cytosol"/>
    <property type="evidence" value="ECO:0007669"/>
    <property type="project" value="TreeGrafter"/>
</dbReference>
<evidence type="ECO:0000256" key="2">
    <source>
        <dbReference type="ARBA" id="ARBA00022722"/>
    </source>
</evidence>